<keyword evidence="3" id="KW-1185">Reference proteome</keyword>
<organism evidence="2 3">
    <name type="scientific">Corallococcus terminator</name>
    <dbReference type="NCBI Taxonomy" id="2316733"/>
    <lineage>
        <taxon>Bacteria</taxon>
        <taxon>Pseudomonadati</taxon>
        <taxon>Myxococcota</taxon>
        <taxon>Myxococcia</taxon>
        <taxon>Myxococcales</taxon>
        <taxon>Cystobacterineae</taxon>
        <taxon>Myxococcaceae</taxon>
        <taxon>Corallococcus</taxon>
    </lineage>
</organism>
<sequence>MRTVTPTFPMTKWGGSNQHWKTAPAGASGSKESGLSTNPVSKLPSARSSKRKTPLATSRTLRPFTSLTRWAGWTPSAGTHWAAVKGMGTDTRFSSRSSVKPEGEGSTVCPVPGVARRKASWNGTP</sequence>
<comment type="caution">
    <text evidence="2">The sequence shown here is derived from an EMBL/GenBank/DDBJ whole genome shotgun (WGS) entry which is preliminary data.</text>
</comment>
<dbReference type="Proteomes" id="UP000268094">
    <property type="component" value="Unassembled WGS sequence"/>
</dbReference>
<feature type="compositionally biased region" description="Polar residues" evidence="1">
    <location>
        <begin position="30"/>
        <end position="40"/>
    </location>
</feature>
<name>A0A3A8JD22_9BACT</name>
<dbReference type="EMBL" id="RAVZ01000019">
    <property type="protein sequence ID" value="RKG92816.1"/>
    <property type="molecule type" value="Genomic_DNA"/>
</dbReference>
<reference evidence="3" key="1">
    <citation type="submission" date="2018-09" db="EMBL/GenBank/DDBJ databases">
        <authorList>
            <person name="Livingstone P.G."/>
            <person name="Whitworth D.E."/>
        </authorList>
    </citation>
    <scope>NUCLEOTIDE SEQUENCE [LARGE SCALE GENOMIC DNA]</scope>
    <source>
        <strain evidence="3">CA054A</strain>
    </source>
</reference>
<dbReference type="AlphaFoldDB" id="A0A3A8JD22"/>
<feature type="compositionally biased region" description="Polar residues" evidence="1">
    <location>
        <begin position="1"/>
        <end position="20"/>
    </location>
</feature>
<proteinExistence type="predicted"/>
<gene>
    <name evidence="2" type="ORF">D7V88_04975</name>
</gene>
<feature type="region of interest" description="Disordered" evidence="1">
    <location>
        <begin position="91"/>
        <end position="125"/>
    </location>
</feature>
<feature type="region of interest" description="Disordered" evidence="1">
    <location>
        <begin position="1"/>
        <end position="60"/>
    </location>
</feature>
<protein>
    <submittedName>
        <fullName evidence="2">Uncharacterized protein</fullName>
    </submittedName>
</protein>
<evidence type="ECO:0000256" key="1">
    <source>
        <dbReference type="SAM" id="MobiDB-lite"/>
    </source>
</evidence>
<evidence type="ECO:0000313" key="3">
    <source>
        <dbReference type="Proteomes" id="UP000268094"/>
    </source>
</evidence>
<accession>A0A3A8JD22</accession>
<evidence type="ECO:0000313" key="2">
    <source>
        <dbReference type="EMBL" id="RKG92816.1"/>
    </source>
</evidence>